<gene>
    <name evidence="2" type="ORF">ARB_08060</name>
</gene>
<sequence>MGVGDGATPPSSAIDNITALGSGARAGRARRRTRARGASERPDVVKGRLIVTVLGARARCRSAPGCVGRPRHMYSRAVGLSGLGVGAAEYKLSEAVPGARARPPRIDPGPLQTYPTDDLEPIGVYPAVVGPRWYHGPKWYHFLVPFFRVPRIGPGPLQACSTDDLEPIGVDLAAAGPRVPRIGPGPLQACSTDDLEPIGVDLAAAGPRVPRIGPGPLQACSTDDLEPIGVDLAAAGPRGTAGQKGTANPKWCHGPKRYHKTQKIYIISTANSCVFTANEPSLPKK</sequence>
<evidence type="ECO:0000313" key="2">
    <source>
        <dbReference type="EMBL" id="EFE29342.1"/>
    </source>
</evidence>
<dbReference type="Proteomes" id="UP000008866">
    <property type="component" value="Unassembled WGS sequence"/>
</dbReference>
<dbReference type="AlphaFoldDB" id="D4B5P7"/>
<proteinExistence type="predicted"/>
<name>D4B5P7_ARTBC</name>
<protein>
    <submittedName>
        <fullName evidence="2">Uncharacterized protein</fullName>
    </submittedName>
</protein>
<evidence type="ECO:0000256" key="1">
    <source>
        <dbReference type="SAM" id="MobiDB-lite"/>
    </source>
</evidence>
<dbReference type="HOGENOM" id="CLU_863240_0_0_1"/>
<evidence type="ECO:0000313" key="3">
    <source>
        <dbReference type="Proteomes" id="UP000008866"/>
    </source>
</evidence>
<dbReference type="KEGG" id="abe:ARB_08060"/>
<dbReference type="RefSeq" id="XP_003009987.1">
    <property type="nucleotide sequence ID" value="XM_003009941.1"/>
</dbReference>
<dbReference type="GeneID" id="9525334"/>
<keyword evidence="3" id="KW-1185">Reference proteome</keyword>
<accession>D4B5P7</accession>
<feature type="region of interest" description="Disordered" evidence="1">
    <location>
        <begin position="1"/>
        <end position="41"/>
    </location>
</feature>
<organism evidence="2 3">
    <name type="scientific">Arthroderma benhamiae (strain ATCC MYA-4681 / CBS 112371)</name>
    <name type="common">Trichophyton mentagrophytes</name>
    <dbReference type="NCBI Taxonomy" id="663331"/>
    <lineage>
        <taxon>Eukaryota</taxon>
        <taxon>Fungi</taxon>
        <taxon>Dikarya</taxon>
        <taxon>Ascomycota</taxon>
        <taxon>Pezizomycotina</taxon>
        <taxon>Eurotiomycetes</taxon>
        <taxon>Eurotiomycetidae</taxon>
        <taxon>Onygenales</taxon>
        <taxon>Arthrodermataceae</taxon>
        <taxon>Trichophyton</taxon>
    </lineage>
</organism>
<dbReference type="EMBL" id="ABSU01000048">
    <property type="protein sequence ID" value="EFE29342.1"/>
    <property type="molecule type" value="Genomic_DNA"/>
</dbReference>
<reference evidence="3" key="1">
    <citation type="journal article" date="2011" name="Genome Biol.">
        <title>Comparative and functional genomics provide insights into the pathogenicity of dermatophytic fungi.</title>
        <authorList>
            <person name="Burmester A."/>
            <person name="Shelest E."/>
            <person name="Gloeckner G."/>
            <person name="Heddergott C."/>
            <person name="Schindler S."/>
            <person name="Staib P."/>
            <person name="Heidel A."/>
            <person name="Felder M."/>
            <person name="Petzold A."/>
            <person name="Szafranski K."/>
            <person name="Feuermann M."/>
            <person name="Pedruzzi I."/>
            <person name="Priebe S."/>
            <person name="Groth M."/>
            <person name="Winkler R."/>
            <person name="Li W."/>
            <person name="Kniemeyer O."/>
            <person name="Schroeckh V."/>
            <person name="Hertweck C."/>
            <person name="Hube B."/>
            <person name="White T.C."/>
            <person name="Platzer M."/>
            <person name="Guthke R."/>
            <person name="Heitman J."/>
            <person name="Woestemeyer J."/>
            <person name="Zipfel P.F."/>
            <person name="Monod M."/>
            <person name="Brakhage A.A."/>
        </authorList>
    </citation>
    <scope>NUCLEOTIDE SEQUENCE [LARGE SCALE GENOMIC DNA]</scope>
    <source>
        <strain evidence="3">ATCC MYA-4681 / CBS 112371</strain>
    </source>
</reference>
<comment type="caution">
    <text evidence="2">The sequence shown here is derived from an EMBL/GenBank/DDBJ whole genome shotgun (WGS) entry which is preliminary data.</text>
</comment>